<dbReference type="SUPFAM" id="SSF53448">
    <property type="entry name" value="Nucleotide-diphospho-sugar transferases"/>
    <property type="match status" value="1"/>
</dbReference>
<dbReference type="Pfam" id="PF00535">
    <property type="entry name" value="Glycos_transf_2"/>
    <property type="match status" value="1"/>
</dbReference>
<sequence>MTPETPTFTVVIPTYNREAYIDKAIRSVLKQTSTDWKLLIMDDASTDQTYQKVAPYLMHPRIQYYRMEENSGISKVMNQALAMVDTPFLVQLDSDDWLPSETLSILKRYIRKDKKNTALFYGNVKIWRVRRGRCCDPFLISHKQFHNKYDFLQYTRWMVAPRCYRVDALREVGGWDTSDPYEGRIMEDRRMILRLIERYPVKWINRKLYNRTKHRGQLTDKEMKWKRNQLRRETFQHFLMRWGGEYKPVYGYKSGYLIIKRLKRVRRQDG</sequence>
<dbReference type="InterPro" id="IPR001173">
    <property type="entry name" value="Glyco_trans_2-like"/>
</dbReference>
<dbReference type="PANTHER" id="PTHR43685:SF2">
    <property type="entry name" value="GLYCOSYLTRANSFERASE 2-LIKE DOMAIN-CONTAINING PROTEIN"/>
    <property type="match status" value="1"/>
</dbReference>
<dbReference type="EMBL" id="JAPYYP010000001">
    <property type="protein sequence ID" value="MDA5106808.1"/>
    <property type="molecule type" value="Genomic_DNA"/>
</dbReference>
<dbReference type="AlphaFoldDB" id="A0A9X3TMP5"/>
<reference evidence="2" key="1">
    <citation type="submission" date="2022-12" db="EMBL/GenBank/DDBJ databases">
        <title>Draft genome sequence of the thermophilic strain Brevibacillus thermoruber HT42, isolated from Los Humeros, Puebla, Mexico, with biotechnological potential.</title>
        <authorList>
            <person name="Lara Sanchez J."/>
            <person name="Solis Palacios R."/>
            <person name="Bustos Baena A.S."/>
            <person name="Ruz Baez A.E."/>
            <person name="Espinosa Luna G."/>
            <person name="Oliart Ros R.M."/>
        </authorList>
    </citation>
    <scope>NUCLEOTIDE SEQUENCE</scope>
    <source>
        <strain evidence="2">HT42</strain>
    </source>
</reference>
<organism evidence="2 3">
    <name type="scientific">Brevibacillus thermoruber</name>
    <dbReference type="NCBI Taxonomy" id="33942"/>
    <lineage>
        <taxon>Bacteria</taxon>
        <taxon>Bacillati</taxon>
        <taxon>Bacillota</taxon>
        <taxon>Bacilli</taxon>
        <taxon>Bacillales</taxon>
        <taxon>Paenibacillaceae</taxon>
        <taxon>Brevibacillus</taxon>
    </lineage>
</organism>
<evidence type="ECO:0000313" key="3">
    <source>
        <dbReference type="Proteomes" id="UP001151071"/>
    </source>
</evidence>
<dbReference type="InterPro" id="IPR029044">
    <property type="entry name" value="Nucleotide-diphossugar_trans"/>
</dbReference>
<dbReference type="CDD" id="cd00761">
    <property type="entry name" value="Glyco_tranf_GTA_type"/>
    <property type="match status" value="1"/>
</dbReference>
<dbReference type="InterPro" id="IPR050834">
    <property type="entry name" value="Glycosyltransf_2"/>
</dbReference>
<gene>
    <name evidence="2" type="ORF">O3V59_00390</name>
</gene>
<name>A0A9X3TMP5_9BACL</name>
<feature type="domain" description="Glycosyltransferase 2-like" evidence="1">
    <location>
        <begin position="9"/>
        <end position="117"/>
    </location>
</feature>
<evidence type="ECO:0000259" key="1">
    <source>
        <dbReference type="Pfam" id="PF00535"/>
    </source>
</evidence>
<dbReference type="RefSeq" id="WP_271139337.1">
    <property type="nucleotide sequence ID" value="NZ_JAPYYP010000001.1"/>
</dbReference>
<comment type="caution">
    <text evidence="2">The sequence shown here is derived from an EMBL/GenBank/DDBJ whole genome shotgun (WGS) entry which is preliminary data.</text>
</comment>
<dbReference type="PANTHER" id="PTHR43685">
    <property type="entry name" value="GLYCOSYLTRANSFERASE"/>
    <property type="match status" value="1"/>
</dbReference>
<dbReference type="Proteomes" id="UP001151071">
    <property type="component" value="Unassembled WGS sequence"/>
</dbReference>
<protein>
    <submittedName>
        <fullName evidence="2">Glycosyltransferase family 2 protein</fullName>
    </submittedName>
</protein>
<proteinExistence type="predicted"/>
<keyword evidence="3" id="KW-1185">Reference proteome</keyword>
<evidence type="ECO:0000313" key="2">
    <source>
        <dbReference type="EMBL" id="MDA5106808.1"/>
    </source>
</evidence>
<dbReference type="Gene3D" id="3.90.550.10">
    <property type="entry name" value="Spore Coat Polysaccharide Biosynthesis Protein SpsA, Chain A"/>
    <property type="match status" value="1"/>
</dbReference>
<accession>A0A9X3TMP5</accession>